<evidence type="ECO:0000313" key="1">
    <source>
        <dbReference type="EMBL" id="MCW6036595.1"/>
    </source>
</evidence>
<gene>
    <name evidence="1" type="ORF">K4A83_10015</name>
</gene>
<dbReference type="RefSeq" id="WP_265264369.1">
    <property type="nucleotide sequence ID" value="NZ_JAIHOM010000041.1"/>
</dbReference>
<keyword evidence="2" id="KW-1185">Reference proteome</keyword>
<dbReference type="EMBL" id="JAIHOM010000041">
    <property type="protein sequence ID" value="MCW6036595.1"/>
    <property type="molecule type" value="Genomic_DNA"/>
</dbReference>
<organism evidence="1 2">
    <name type="scientific">Spirulina subsalsa FACHB-351</name>
    <dbReference type="NCBI Taxonomy" id="234711"/>
    <lineage>
        <taxon>Bacteria</taxon>
        <taxon>Bacillati</taxon>
        <taxon>Cyanobacteriota</taxon>
        <taxon>Cyanophyceae</taxon>
        <taxon>Spirulinales</taxon>
        <taxon>Spirulinaceae</taxon>
        <taxon>Spirulina</taxon>
    </lineage>
</organism>
<evidence type="ECO:0000313" key="2">
    <source>
        <dbReference type="Proteomes" id="UP001526426"/>
    </source>
</evidence>
<accession>A0ABT3L6H9</accession>
<dbReference type="Proteomes" id="UP001526426">
    <property type="component" value="Unassembled WGS sequence"/>
</dbReference>
<name>A0ABT3L6H9_9CYAN</name>
<comment type="caution">
    <text evidence="1">The sequence shown here is derived from an EMBL/GenBank/DDBJ whole genome shotgun (WGS) entry which is preliminary data.</text>
</comment>
<sequence>MTLFNTILGAINNPQAIASAAQLGSIASTVQQLSATTKTNPQALQGAIAIVGKYVRSSLQSECNSKGEGAAQAIVNQYSGTTANNQVVQLLLSQPQMQQLLQEVEQKTGLNGATVQALLPTLIPLILQFLQSGTSNENPQSSNPVLKDFLDSNGDGTVDLQDALQLAARYLR</sequence>
<reference evidence="1 2" key="1">
    <citation type="submission" date="2021-08" db="EMBL/GenBank/DDBJ databases">
        <title>Draft genome sequence of Spirulina subsalsa with high tolerance to salinity and hype-accumulation of phycocyanin.</title>
        <authorList>
            <person name="Pei H."/>
            <person name="Jiang L."/>
        </authorList>
    </citation>
    <scope>NUCLEOTIDE SEQUENCE [LARGE SCALE GENOMIC DNA]</scope>
    <source>
        <strain evidence="1 2">FACHB-351</strain>
    </source>
</reference>
<protein>
    <recommendedName>
        <fullName evidence="3">EF-hand domain-containing protein</fullName>
    </recommendedName>
</protein>
<proteinExistence type="predicted"/>
<evidence type="ECO:0008006" key="3">
    <source>
        <dbReference type="Google" id="ProtNLM"/>
    </source>
</evidence>